<dbReference type="InterPro" id="IPR020846">
    <property type="entry name" value="MFS_dom"/>
</dbReference>
<evidence type="ECO:0000256" key="5">
    <source>
        <dbReference type="ARBA" id="ARBA00023136"/>
    </source>
</evidence>
<dbReference type="NCBIfam" id="TIGR00879">
    <property type="entry name" value="SP"/>
    <property type="match status" value="1"/>
</dbReference>
<keyword evidence="3 9" id="KW-0812">Transmembrane</keyword>
<dbReference type="InterPro" id="IPR036259">
    <property type="entry name" value="MFS_trans_sf"/>
</dbReference>
<evidence type="ECO:0000256" key="1">
    <source>
        <dbReference type="ARBA" id="ARBA00004651"/>
    </source>
</evidence>
<dbReference type="InterPro" id="IPR003663">
    <property type="entry name" value="Sugar/inositol_transpt"/>
</dbReference>
<keyword evidence="5 9" id="KW-0472">Membrane</keyword>
<evidence type="ECO:0000256" key="3">
    <source>
        <dbReference type="ARBA" id="ARBA00022692"/>
    </source>
</evidence>
<keyword evidence="12" id="KW-1185">Reference proteome</keyword>
<dbReference type="InterPro" id="IPR050549">
    <property type="entry name" value="MFS_Trehalose_Transporter"/>
</dbReference>
<dbReference type="GO" id="GO:0022857">
    <property type="term" value="F:transmembrane transporter activity"/>
    <property type="evidence" value="ECO:0007669"/>
    <property type="project" value="InterPro"/>
</dbReference>
<dbReference type="PANTHER" id="PTHR48021:SF1">
    <property type="entry name" value="GH07001P-RELATED"/>
    <property type="match status" value="1"/>
</dbReference>
<dbReference type="PROSITE" id="PS00217">
    <property type="entry name" value="SUGAR_TRANSPORT_2"/>
    <property type="match status" value="1"/>
</dbReference>
<dbReference type="PROSITE" id="PS00216">
    <property type="entry name" value="SUGAR_TRANSPORT_1"/>
    <property type="match status" value="1"/>
</dbReference>
<dbReference type="PANTHER" id="PTHR48021">
    <property type="match status" value="1"/>
</dbReference>
<keyword evidence="4 9" id="KW-1133">Transmembrane helix</keyword>
<feature type="transmembrane region" description="Helical" evidence="9">
    <location>
        <begin position="298"/>
        <end position="317"/>
    </location>
</feature>
<feature type="transmembrane region" description="Helical" evidence="9">
    <location>
        <begin position="358"/>
        <end position="382"/>
    </location>
</feature>
<keyword evidence="6" id="KW-0325">Glycoprotein</keyword>
<dbReference type="SUPFAM" id="SSF103473">
    <property type="entry name" value="MFS general substrate transporter"/>
    <property type="match status" value="1"/>
</dbReference>
<feature type="domain" description="Major facilitator superfamily (MFS) profile" evidence="10">
    <location>
        <begin position="22"/>
        <end position="449"/>
    </location>
</feature>
<evidence type="ECO:0000256" key="7">
    <source>
        <dbReference type="ARBA" id="ARBA00024348"/>
    </source>
</evidence>
<name>A0AAV6UZV5_9ARAC</name>
<proteinExistence type="inferred from homology"/>
<evidence type="ECO:0000256" key="9">
    <source>
        <dbReference type="SAM" id="Phobius"/>
    </source>
</evidence>
<accession>A0AAV6UZV5</accession>
<dbReference type="FunFam" id="1.20.1250.20:FF:000055">
    <property type="entry name" value="Facilitated trehalose transporter Tret1-2 homolog"/>
    <property type="match status" value="1"/>
</dbReference>
<feature type="transmembrane region" description="Helical" evidence="9">
    <location>
        <begin position="394"/>
        <end position="415"/>
    </location>
</feature>
<dbReference type="PRINTS" id="PR00171">
    <property type="entry name" value="SUGRTRNSPORT"/>
</dbReference>
<dbReference type="Pfam" id="PF00083">
    <property type="entry name" value="Sugar_tr"/>
    <property type="match status" value="1"/>
</dbReference>
<protein>
    <recommendedName>
        <fullName evidence="10">Major facilitator superfamily (MFS) profile domain-containing protein</fullName>
    </recommendedName>
</protein>
<dbReference type="Proteomes" id="UP000827092">
    <property type="component" value="Unassembled WGS sequence"/>
</dbReference>
<comment type="subcellular location">
    <subcellularLocation>
        <location evidence="1">Cell membrane</location>
        <topology evidence="1">Multi-pass membrane protein</topology>
    </subcellularLocation>
</comment>
<gene>
    <name evidence="11" type="ORF">JTE90_013723</name>
</gene>
<dbReference type="InterPro" id="IPR005828">
    <property type="entry name" value="MFS_sugar_transport-like"/>
</dbReference>
<dbReference type="InterPro" id="IPR005829">
    <property type="entry name" value="Sugar_transporter_CS"/>
</dbReference>
<keyword evidence="2" id="KW-1003">Cell membrane</keyword>
<feature type="transmembrane region" description="Helical" evidence="9">
    <location>
        <begin position="24"/>
        <end position="46"/>
    </location>
</feature>
<dbReference type="GO" id="GO:0005886">
    <property type="term" value="C:plasma membrane"/>
    <property type="evidence" value="ECO:0007669"/>
    <property type="project" value="UniProtKB-SubCell"/>
</dbReference>
<feature type="transmembrane region" description="Helical" evidence="9">
    <location>
        <begin position="256"/>
        <end position="278"/>
    </location>
</feature>
<feature type="transmembrane region" description="Helical" evidence="9">
    <location>
        <begin position="153"/>
        <end position="172"/>
    </location>
</feature>
<feature type="transmembrane region" description="Helical" evidence="9">
    <location>
        <begin position="178"/>
        <end position="198"/>
    </location>
</feature>
<comment type="similarity">
    <text evidence="7">Belongs to the major facilitator superfamily. Sugar transporter (TC 2.A.1.1) family. Trehalose transporter subfamily.</text>
</comment>
<reference evidence="11 12" key="1">
    <citation type="journal article" date="2022" name="Nat. Ecol. Evol.">
        <title>A masculinizing supergene underlies an exaggerated male reproductive morph in a spider.</title>
        <authorList>
            <person name="Hendrickx F."/>
            <person name="De Corte Z."/>
            <person name="Sonet G."/>
            <person name="Van Belleghem S.M."/>
            <person name="Kostlbacher S."/>
            <person name="Vangestel C."/>
        </authorList>
    </citation>
    <scope>NUCLEOTIDE SEQUENCE [LARGE SCALE GENOMIC DNA]</scope>
    <source>
        <strain evidence="11">W744_W776</strain>
    </source>
</reference>
<evidence type="ECO:0000259" key="10">
    <source>
        <dbReference type="PROSITE" id="PS50850"/>
    </source>
</evidence>
<evidence type="ECO:0000313" key="11">
    <source>
        <dbReference type="EMBL" id="KAG8189189.1"/>
    </source>
</evidence>
<feature type="transmembrane region" description="Helical" evidence="9">
    <location>
        <begin position="95"/>
        <end position="113"/>
    </location>
</feature>
<evidence type="ECO:0000256" key="4">
    <source>
        <dbReference type="ARBA" id="ARBA00022989"/>
    </source>
</evidence>
<evidence type="ECO:0000256" key="6">
    <source>
        <dbReference type="ARBA" id="ARBA00023180"/>
    </source>
</evidence>
<feature type="transmembrane region" description="Helical" evidence="9">
    <location>
        <begin position="66"/>
        <end position="88"/>
    </location>
</feature>
<evidence type="ECO:0000313" key="12">
    <source>
        <dbReference type="Proteomes" id="UP000827092"/>
    </source>
</evidence>
<evidence type="ECO:0000256" key="2">
    <source>
        <dbReference type="ARBA" id="ARBA00022475"/>
    </source>
</evidence>
<feature type="transmembrane region" description="Helical" evidence="9">
    <location>
        <begin position="324"/>
        <end position="346"/>
    </location>
</feature>
<sequence length="466" mass="51047">MSELSSSSSELHLSPKPPQLRNTYLAAFSALLYIAVMGMACSYSAPATVDMQKPGSRFRDITQDEITWIASLPGITGSIGNCVSGYVSHKLGRRAVLVLIAVPYVLSWLMITYAPTVSWIYSGRLLTGFCYGISSVAVPAYVVEIAPLKIRGLLTSGFQVAFTVGVFLMMTLGYTMRWSWLALTGGAIVTMSACLMFLMPESPAWLLRESRRSEAAAGVRFLLGKNVNVEKEFEIMIGKVEEQPAFSLKKFLDPTLYKPLCIAVLLMFFQQAAGINTMTAYTVDIFQNTGSSMDPNTASVVFAAVQVIVTIMSSMLIDRMGRRILYITSGVLVALSLTALGIYTLLPKFGWDLTNLGWIPLTCLIGYIAFFAMGFGPVPIVIIPEIVPIQSRSLVLALAIVSSSFFSFVVAKTYGVMVSNIGFYGLFWVYGLFTVIATLFGWFFLPETKGRSIAEINRSFSITKDN</sequence>
<keyword evidence="8" id="KW-0813">Transport</keyword>
<dbReference type="Gene3D" id="1.20.1250.20">
    <property type="entry name" value="MFS general substrate transporter like domains"/>
    <property type="match status" value="1"/>
</dbReference>
<organism evidence="11 12">
    <name type="scientific">Oedothorax gibbosus</name>
    <dbReference type="NCBI Taxonomy" id="931172"/>
    <lineage>
        <taxon>Eukaryota</taxon>
        <taxon>Metazoa</taxon>
        <taxon>Ecdysozoa</taxon>
        <taxon>Arthropoda</taxon>
        <taxon>Chelicerata</taxon>
        <taxon>Arachnida</taxon>
        <taxon>Araneae</taxon>
        <taxon>Araneomorphae</taxon>
        <taxon>Entelegynae</taxon>
        <taxon>Araneoidea</taxon>
        <taxon>Linyphiidae</taxon>
        <taxon>Erigoninae</taxon>
        <taxon>Oedothorax</taxon>
    </lineage>
</organism>
<comment type="caution">
    <text evidence="11">The sequence shown here is derived from an EMBL/GenBank/DDBJ whole genome shotgun (WGS) entry which is preliminary data.</text>
</comment>
<dbReference type="EMBL" id="JAFNEN010000219">
    <property type="protein sequence ID" value="KAG8189189.1"/>
    <property type="molecule type" value="Genomic_DNA"/>
</dbReference>
<feature type="transmembrane region" description="Helical" evidence="9">
    <location>
        <begin position="421"/>
        <end position="445"/>
    </location>
</feature>
<dbReference type="AlphaFoldDB" id="A0AAV6UZV5"/>
<feature type="transmembrane region" description="Helical" evidence="9">
    <location>
        <begin position="119"/>
        <end position="141"/>
    </location>
</feature>
<evidence type="ECO:0000256" key="8">
    <source>
        <dbReference type="RuleBase" id="RU003346"/>
    </source>
</evidence>
<dbReference type="PROSITE" id="PS50850">
    <property type="entry name" value="MFS"/>
    <property type="match status" value="1"/>
</dbReference>